<keyword evidence="4" id="KW-1185">Reference proteome</keyword>
<dbReference type="AlphaFoldDB" id="A0A368FKW9"/>
<dbReference type="Pfam" id="PF14975">
    <property type="entry name" value="DUF4512"/>
    <property type="match status" value="1"/>
</dbReference>
<accession>A0A368FKW9</accession>
<comment type="caution">
    <text evidence="3">The sequence shown here is derived from an EMBL/GenBank/DDBJ whole genome shotgun (WGS) entry which is preliminary data.</text>
</comment>
<organism evidence="3 4">
    <name type="scientific">Ancylostoma caninum</name>
    <name type="common">Dog hookworm</name>
    <dbReference type="NCBI Taxonomy" id="29170"/>
    <lineage>
        <taxon>Eukaryota</taxon>
        <taxon>Metazoa</taxon>
        <taxon>Ecdysozoa</taxon>
        <taxon>Nematoda</taxon>
        <taxon>Chromadorea</taxon>
        <taxon>Rhabditida</taxon>
        <taxon>Rhabditina</taxon>
        <taxon>Rhabditomorpha</taxon>
        <taxon>Strongyloidea</taxon>
        <taxon>Ancylostomatidae</taxon>
        <taxon>Ancylostomatinae</taxon>
        <taxon>Ancylostoma</taxon>
    </lineage>
</organism>
<evidence type="ECO:0000313" key="4">
    <source>
        <dbReference type="Proteomes" id="UP000252519"/>
    </source>
</evidence>
<evidence type="ECO:0000256" key="1">
    <source>
        <dbReference type="ARBA" id="ARBA00007959"/>
    </source>
</evidence>
<dbReference type="PANTHER" id="PTHR13456:SF0">
    <property type="entry name" value="UPF0729 PROTEIN C18ORF32"/>
    <property type="match status" value="1"/>
</dbReference>
<comment type="similarity">
    <text evidence="1">Belongs to the UPF0729 family.</text>
</comment>
<gene>
    <name evidence="3" type="ORF">ANCCAN_22742</name>
</gene>
<name>A0A368FKW9_ANCCA</name>
<proteinExistence type="inferred from homology"/>
<dbReference type="InterPro" id="IPR026776">
    <property type="entry name" value="UPF0729_C18orf32-like"/>
</dbReference>
<protein>
    <submittedName>
        <fullName evidence="3">Uncharacterized protein</fullName>
    </submittedName>
</protein>
<dbReference type="PANTHER" id="PTHR13456">
    <property type="entry name" value="UPF0729 PROTEIN C18ORF32"/>
    <property type="match status" value="1"/>
</dbReference>
<dbReference type="Proteomes" id="UP000252519">
    <property type="component" value="Unassembled WGS sequence"/>
</dbReference>
<feature type="region of interest" description="Disordered" evidence="2">
    <location>
        <begin position="51"/>
        <end position="80"/>
    </location>
</feature>
<reference evidence="3 4" key="1">
    <citation type="submission" date="2014-10" db="EMBL/GenBank/DDBJ databases">
        <title>Draft genome of the hookworm Ancylostoma caninum.</title>
        <authorList>
            <person name="Mitreva M."/>
        </authorList>
    </citation>
    <scope>NUCLEOTIDE SEQUENCE [LARGE SCALE GENOMIC DNA]</scope>
    <source>
        <strain evidence="3 4">Baltimore</strain>
    </source>
</reference>
<sequence length="80" mass="8923">MVCVPCIFLPILLAIYLKFIQPYILRILPERWVNFLDPYLYPTCPAKPPPPVMKESNETEPAPAACCAGGETAGDSQKDR</sequence>
<evidence type="ECO:0000256" key="2">
    <source>
        <dbReference type="SAM" id="MobiDB-lite"/>
    </source>
</evidence>
<evidence type="ECO:0000313" key="3">
    <source>
        <dbReference type="EMBL" id="RCN31465.1"/>
    </source>
</evidence>
<dbReference type="EMBL" id="JOJR01001292">
    <property type="protein sequence ID" value="RCN31465.1"/>
    <property type="molecule type" value="Genomic_DNA"/>
</dbReference>
<dbReference type="OrthoDB" id="10062823at2759"/>